<organism evidence="2">
    <name type="scientific">uncultured Solirubrobacteraceae bacterium</name>
    <dbReference type="NCBI Taxonomy" id="1162706"/>
    <lineage>
        <taxon>Bacteria</taxon>
        <taxon>Bacillati</taxon>
        <taxon>Actinomycetota</taxon>
        <taxon>Thermoleophilia</taxon>
        <taxon>Solirubrobacterales</taxon>
        <taxon>Solirubrobacteraceae</taxon>
        <taxon>environmental samples</taxon>
    </lineage>
</organism>
<evidence type="ECO:0000313" key="2">
    <source>
        <dbReference type="EMBL" id="CAA9469525.1"/>
    </source>
</evidence>
<feature type="compositionally biased region" description="Basic residues" evidence="1">
    <location>
        <begin position="31"/>
        <end position="40"/>
    </location>
</feature>
<reference evidence="2" key="1">
    <citation type="submission" date="2020-02" db="EMBL/GenBank/DDBJ databases">
        <authorList>
            <person name="Meier V. D."/>
        </authorList>
    </citation>
    <scope>NUCLEOTIDE SEQUENCE</scope>
    <source>
        <strain evidence="2">AVDCRST_MAG13</strain>
    </source>
</reference>
<dbReference type="AlphaFoldDB" id="A0A6J4RJR9"/>
<feature type="region of interest" description="Disordered" evidence="1">
    <location>
        <begin position="1"/>
        <end position="48"/>
    </location>
</feature>
<gene>
    <name evidence="2" type="ORF">AVDCRST_MAG13-363</name>
</gene>
<feature type="compositionally biased region" description="Basic residues" evidence="1">
    <location>
        <begin position="1"/>
        <end position="12"/>
    </location>
</feature>
<evidence type="ECO:0000256" key="1">
    <source>
        <dbReference type="SAM" id="MobiDB-lite"/>
    </source>
</evidence>
<sequence length="48" mass="5536">HRGRRPARPAHRLHPDQERRARLPQPDHPGAAHRRRRRRPAPGGSGPM</sequence>
<feature type="non-terminal residue" evidence="2">
    <location>
        <position position="48"/>
    </location>
</feature>
<dbReference type="EMBL" id="CADCVO010000053">
    <property type="protein sequence ID" value="CAA9469525.1"/>
    <property type="molecule type" value="Genomic_DNA"/>
</dbReference>
<accession>A0A6J4RJR9</accession>
<name>A0A6J4RJR9_9ACTN</name>
<feature type="non-terminal residue" evidence="2">
    <location>
        <position position="1"/>
    </location>
</feature>
<protein>
    <submittedName>
        <fullName evidence="2">Uncharacterized protein</fullName>
    </submittedName>
</protein>
<proteinExistence type="predicted"/>